<dbReference type="Gene3D" id="3.40.720.10">
    <property type="entry name" value="Alkaline Phosphatase, subunit A"/>
    <property type="match status" value="1"/>
</dbReference>
<evidence type="ECO:0000313" key="2">
    <source>
        <dbReference type="Proteomes" id="UP000070633"/>
    </source>
</evidence>
<sequence length="76" mass="8915">MREGLIKKSNLISEYKKNIEIAIKEVEKLLKELEGQTVITSDHGNLYGKHLMFGHPPKMRFKELVTVPWLRIPRKD</sequence>
<comment type="caution">
    <text evidence="1">The sequence shown here is derived from an EMBL/GenBank/DDBJ whole genome shotgun (WGS) entry which is preliminary data.</text>
</comment>
<name>A0ABR5TM89_9EURY</name>
<organism evidence="1 2">
    <name type="scientific">candidate division MSBL1 archaeon SCGC-AAA382M17</name>
    <dbReference type="NCBI Taxonomy" id="1698284"/>
    <lineage>
        <taxon>Archaea</taxon>
        <taxon>Methanobacteriati</taxon>
        <taxon>Methanobacteriota</taxon>
        <taxon>candidate division MSBL1</taxon>
    </lineage>
</organism>
<protein>
    <recommendedName>
        <fullName evidence="3">Metalloenzyme domain-containing protein</fullName>
    </recommendedName>
</protein>
<evidence type="ECO:0000313" key="1">
    <source>
        <dbReference type="EMBL" id="KXB08436.1"/>
    </source>
</evidence>
<dbReference type="InterPro" id="IPR017850">
    <property type="entry name" value="Alkaline_phosphatase_core_sf"/>
</dbReference>
<gene>
    <name evidence="1" type="ORF">AKJ55_01005</name>
</gene>
<accession>A0ABR5TM89</accession>
<keyword evidence="2" id="KW-1185">Reference proteome</keyword>
<dbReference type="Proteomes" id="UP000070633">
    <property type="component" value="Unassembled WGS sequence"/>
</dbReference>
<dbReference type="EMBL" id="LHYI01000018">
    <property type="protein sequence ID" value="KXB08436.1"/>
    <property type="molecule type" value="Genomic_DNA"/>
</dbReference>
<reference evidence="1 2" key="1">
    <citation type="journal article" date="2016" name="Sci. Rep.">
        <title>Metabolic traits of an uncultured archaeal lineage -MSBL1- from brine pools of the Red Sea.</title>
        <authorList>
            <person name="Mwirichia R."/>
            <person name="Alam I."/>
            <person name="Rashid M."/>
            <person name="Vinu M."/>
            <person name="Ba-Alawi W."/>
            <person name="Anthony Kamau A."/>
            <person name="Kamanda Ngugi D."/>
            <person name="Goker M."/>
            <person name="Klenk H.P."/>
            <person name="Bajic V."/>
            <person name="Stingl U."/>
        </authorList>
    </citation>
    <scope>NUCLEOTIDE SEQUENCE [LARGE SCALE GENOMIC DNA]</scope>
    <source>
        <strain evidence="1">SCGC-AAA382M17</strain>
    </source>
</reference>
<evidence type="ECO:0008006" key="3">
    <source>
        <dbReference type="Google" id="ProtNLM"/>
    </source>
</evidence>
<proteinExistence type="predicted"/>